<accession>A0ABS6KNC9</accession>
<gene>
    <name evidence="2" type="ORF">FR943_14805</name>
</gene>
<organism evidence="2 3">
    <name type="scientific">[Mycobacterium] fortunisiensis</name>
    <dbReference type="NCBI Taxonomy" id="2600579"/>
    <lineage>
        <taxon>Bacteria</taxon>
        <taxon>Bacillati</taxon>
        <taxon>Actinomycetota</taxon>
        <taxon>Actinomycetes</taxon>
        <taxon>Mycobacteriales</taxon>
        <taxon>Mycobacteriaceae</taxon>
        <taxon>Mycolicibacterium</taxon>
    </lineage>
</organism>
<protein>
    <recommendedName>
        <fullName evidence="4">ATP-binding protein</fullName>
    </recommendedName>
</protein>
<keyword evidence="3" id="KW-1185">Reference proteome</keyword>
<evidence type="ECO:0000256" key="1">
    <source>
        <dbReference type="SAM" id="MobiDB-lite"/>
    </source>
</evidence>
<proteinExistence type="predicted"/>
<sequence length="435" mass="47666">MKSEIDPTGKGGAAKVAKFILGAAHRDPERAAKYLGGYAVMLLGVGANDVHGLARFEAKDLGGAVQQYLGEPGPRWDFVRVRVDDDHDVIVIIAEPPVVGRVWPCCREGVGLADGRIYIRGDGETREANHDEIRALVERVRGTPASTPLDLDVALDGVVRRYTCDPSLVDEYVGFERQRLEAAAPEPPAVKAEEVGRRVSAGAAGFLSSGVASSVGSSIFATTEPDPRSREEYIAEIDEWEQELRADWPRFLGHAAAIICREDPAHIVARSRRWLEDVKIKIHLDGPVRADENPADDKDYVPLPRPPRPWGPRSVSPFTPDVLRLPNMMGIDVPPAVYRRYDNVGIDNSGSVDLEVLVGETRPNDPYISSDGLFLSVPSEHGDPVTGKWSATAKDYHEMLSGELQLELDDPLDLTETMRSFLFSSDDEDGEEGDD</sequence>
<reference evidence="2 3" key="1">
    <citation type="journal article" date="2021" name="Sci. Rep.">
        <title>Phenotypic and genomic hallmarks of a novel, potentially pathogenic rapidly growing Mycobacterium species related to the Mycobacterium fortuitum complex.</title>
        <authorList>
            <person name="Gharbi R."/>
            <person name="Khanna V."/>
            <person name="Frigui W."/>
            <person name="Mhenni B."/>
            <person name="Brosch R."/>
            <person name="Mardassi H."/>
        </authorList>
    </citation>
    <scope>NUCLEOTIDE SEQUENCE [LARGE SCALE GENOMIC DNA]</scope>
    <source>
        <strain evidence="2 3">TNTM28</strain>
    </source>
</reference>
<comment type="caution">
    <text evidence="2">The sequence shown here is derived from an EMBL/GenBank/DDBJ whole genome shotgun (WGS) entry which is preliminary data.</text>
</comment>
<dbReference type="RefSeq" id="WP_217158417.1">
    <property type="nucleotide sequence ID" value="NZ_VOMB01000017.1"/>
</dbReference>
<dbReference type="Proteomes" id="UP000812982">
    <property type="component" value="Unassembled WGS sequence"/>
</dbReference>
<feature type="compositionally biased region" description="Basic and acidic residues" evidence="1">
    <location>
        <begin position="289"/>
        <end position="300"/>
    </location>
</feature>
<name>A0ABS6KNC9_9MYCO</name>
<evidence type="ECO:0000313" key="3">
    <source>
        <dbReference type="Proteomes" id="UP000812982"/>
    </source>
</evidence>
<evidence type="ECO:0000313" key="2">
    <source>
        <dbReference type="EMBL" id="MBU9765108.1"/>
    </source>
</evidence>
<dbReference type="EMBL" id="VOMB01000017">
    <property type="protein sequence ID" value="MBU9765108.1"/>
    <property type="molecule type" value="Genomic_DNA"/>
</dbReference>
<evidence type="ECO:0008006" key="4">
    <source>
        <dbReference type="Google" id="ProtNLM"/>
    </source>
</evidence>
<feature type="region of interest" description="Disordered" evidence="1">
    <location>
        <begin position="289"/>
        <end position="314"/>
    </location>
</feature>